<name>C2BFH6_9FIRM</name>
<sequence>MQLIGKDVRKTYEKQSFLNKKSLALHKKVGFEIKAKMENTLLLAIVS</sequence>
<proteinExistence type="predicted"/>
<dbReference type="AlphaFoldDB" id="C2BFH6"/>
<dbReference type="EMBL" id="ABYO01000196">
    <property type="protein sequence ID" value="EEI86263.1"/>
    <property type="molecule type" value="Genomic_DNA"/>
</dbReference>
<evidence type="ECO:0000313" key="1">
    <source>
        <dbReference type="EMBL" id="EEI86263.1"/>
    </source>
</evidence>
<dbReference type="HOGENOM" id="CLU_3163957_0_0_9"/>
<reference evidence="1 2" key="1">
    <citation type="submission" date="2008-10" db="EMBL/GenBank/DDBJ databases">
        <authorList>
            <person name="Qin X."/>
            <person name="Bachman B."/>
            <person name="Battles P."/>
            <person name="Bell A."/>
            <person name="Bess C."/>
            <person name="Bickham C."/>
            <person name="Chaboub L."/>
            <person name="Chen D."/>
            <person name="Coyle M."/>
            <person name="Deiros D.R."/>
            <person name="Dinh H."/>
            <person name="Forbes L."/>
            <person name="Fowler G."/>
            <person name="Francisco L."/>
            <person name="Fu Q."/>
            <person name="Gubbala S."/>
            <person name="Hale W."/>
            <person name="Han Y."/>
            <person name="Hemphill L."/>
            <person name="Highlander S.K."/>
            <person name="Hirani K."/>
            <person name="Hogues M."/>
            <person name="Jackson L."/>
            <person name="Jakkamsetti A."/>
            <person name="Javaid M."/>
            <person name="Jiang H."/>
            <person name="Korchina V."/>
            <person name="Kovar C."/>
            <person name="Lara F."/>
            <person name="Lee S."/>
            <person name="Mata R."/>
            <person name="Mathew T."/>
            <person name="Moen C."/>
            <person name="Morales K."/>
            <person name="Munidasa M."/>
            <person name="Nazareth L."/>
            <person name="Ngo R."/>
            <person name="Nguyen L."/>
            <person name="Okwuonu G."/>
            <person name="Ongeri F."/>
            <person name="Patil S."/>
            <person name="Petrosino J."/>
            <person name="Pham C."/>
            <person name="Pham P."/>
            <person name="Pu L.-L."/>
            <person name="Puazo M."/>
            <person name="Raj R."/>
            <person name="Reid J."/>
            <person name="Rouhana J."/>
            <person name="Saada N."/>
            <person name="Shang Y."/>
            <person name="Simmons D."/>
            <person name="Thornton R."/>
            <person name="Warren J."/>
            <person name="Weissenberger G."/>
            <person name="Zhang J."/>
            <person name="Zhang L."/>
            <person name="Zhou C."/>
            <person name="Zhu D."/>
            <person name="Muzny D."/>
            <person name="Worley K."/>
            <person name="Gibbs R."/>
        </authorList>
    </citation>
    <scope>NUCLEOTIDE SEQUENCE [LARGE SCALE GENOMIC DNA]</scope>
    <source>
        <strain evidence="1 2">ATCC 51172</strain>
    </source>
</reference>
<evidence type="ECO:0000313" key="2">
    <source>
        <dbReference type="Proteomes" id="UP000005984"/>
    </source>
</evidence>
<dbReference type="STRING" id="525254.HMPREF0072_1096"/>
<comment type="caution">
    <text evidence="1">The sequence shown here is derived from an EMBL/GenBank/DDBJ whole genome shotgun (WGS) entry which is preliminary data.</text>
</comment>
<dbReference type="Proteomes" id="UP000005984">
    <property type="component" value="Unassembled WGS sequence"/>
</dbReference>
<protein>
    <submittedName>
        <fullName evidence="1">Uncharacterized protein</fullName>
    </submittedName>
</protein>
<gene>
    <name evidence="1" type="ORF">HMPREF0072_1096</name>
</gene>
<accession>C2BFH6</accession>
<organism evidence="1 2">
    <name type="scientific">Anaerococcus lactolyticus ATCC 51172</name>
    <dbReference type="NCBI Taxonomy" id="525254"/>
    <lineage>
        <taxon>Bacteria</taxon>
        <taxon>Bacillati</taxon>
        <taxon>Bacillota</taxon>
        <taxon>Tissierellia</taxon>
        <taxon>Tissierellales</taxon>
        <taxon>Peptoniphilaceae</taxon>
        <taxon>Anaerococcus</taxon>
    </lineage>
</organism>
<keyword evidence="2" id="KW-1185">Reference proteome</keyword>